<keyword evidence="10 14" id="KW-1133">Transmembrane helix</keyword>
<keyword evidence="9" id="KW-0256">Endoplasmic reticulum</keyword>
<dbReference type="InterPro" id="IPR016900">
    <property type="entry name" value="Alg10"/>
</dbReference>
<name>B8LQL5_PICSI</name>
<comment type="pathway">
    <text evidence="2">Protein modification; protein glycosylation.</text>
</comment>
<evidence type="ECO:0000256" key="13">
    <source>
        <dbReference type="ARBA" id="ARBA00048064"/>
    </source>
</evidence>
<evidence type="ECO:0000256" key="8">
    <source>
        <dbReference type="ARBA" id="ARBA00022692"/>
    </source>
</evidence>
<evidence type="ECO:0000256" key="9">
    <source>
        <dbReference type="ARBA" id="ARBA00022824"/>
    </source>
</evidence>
<proteinExistence type="evidence at transcript level"/>
<sequence length="379" mass="42711">MGRLVLALMVVACTLPISTLVNYVVPDAYMDEIFHVPQAQGYCKGDFNTWDPMITTLPGLYYVSLAYIASLFPGMQWTGKARTFQEACSTAILRSVNISLAIICALLFYDIIIELRPETNARSAIRQAFVLSLYPLHWFFTFLFYTDVGSTTAVMAMYLACIKRSYWLSALLGCLAIVFRQTNIVWMAFVACMGVLDYLDMFSRKNNLLKKTDALVESKTDSSVLNKRIVHARFKNRRNVNSNKIANNTVSEENLHQSKDSECSGVLGELQVLAYRLWCKKWGILTTFYPFLLVAFAFLAFVVYNGSIVVGAKEAHPVSPHFTQILYFGLASAVAIAPVHFNLSKAVVLCQSFRKERTKFLVLFFSALISALVSVHFFR</sequence>
<accession>B8LQL5</accession>
<feature type="transmembrane region" description="Helical" evidence="14">
    <location>
        <begin position="124"/>
        <end position="145"/>
    </location>
</feature>
<comment type="subcellular location">
    <subcellularLocation>
        <location evidence="1">Endoplasmic reticulum membrane</location>
        <topology evidence="1">Multi-pass membrane protein</topology>
    </subcellularLocation>
</comment>
<feature type="transmembrane region" description="Helical" evidence="14">
    <location>
        <begin position="360"/>
        <end position="378"/>
    </location>
</feature>
<feature type="transmembrane region" description="Helical" evidence="14">
    <location>
        <begin position="157"/>
        <end position="178"/>
    </location>
</feature>
<feature type="transmembrane region" description="Helical" evidence="14">
    <location>
        <begin position="91"/>
        <end position="112"/>
    </location>
</feature>
<evidence type="ECO:0000256" key="14">
    <source>
        <dbReference type="SAM" id="Phobius"/>
    </source>
</evidence>
<dbReference type="GO" id="GO:0106073">
    <property type="term" value="F:dolichyl pyrophosphate Glc2Man9GlcNAc2 alpha-1,2-glucosyltransferase activity"/>
    <property type="evidence" value="ECO:0007669"/>
    <property type="project" value="UniProtKB-EC"/>
</dbReference>
<evidence type="ECO:0000256" key="6">
    <source>
        <dbReference type="ARBA" id="ARBA00022676"/>
    </source>
</evidence>
<keyword evidence="6" id="KW-0328">Glycosyltransferase</keyword>
<reference evidence="16" key="1">
    <citation type="submission" date="2007-06" db="EMBL/GenBank/DDBJ databases">
        <title>Full length cDNA sequences from Sitka Spruce (Picea sitchensis).</title>
        <authorList>
            <person name="Ralph S.G."/>
            <person name="Chun H.E."/>
            <person name="Liao N."/>
            <person name="Ali J."/>
            <person name="Reid K."/>
            <person name="Kolosova N."/>
            <person name="Cooper N."/>
            <person name="Cullis C."/>
            <person name="Jancsik S."/>
            <person name="Moore R."/>
            <person name="Mayo M."/>
            <person name="Wagner S."/>
            <person name="Holt R.A."/>
            <person name="Jones S.J.M."/>
            <person name="Marra M.A."/>
            <person name="Ritland C.E."/>
            <person name="Ritland K."/>
            <person name="Bohlmann J."/>
        </authorList>
    </citation>
    <scope>NUCLEOTIDE SEQUENCE</scope>
    <source>
        <tissue evidence="16">Bark</tissue>
    </source>
</reference>
<feature type="transmembrane region" description="Helical" evidence="14">
    <location>
        <begin position="184"/>
        <end position="202"/>
    </location>
</feature>
<feature type="chain" id="PRO_5002877196" description="Dol-P-Glc:Glc(2)Man(9)GlcNAc(2)-PP-Dol alpha-1,2-glucosyltransferase" evidence="15">
    <location>
        <begin position="20"/>
        <end position="379"/>
    </location>
</feature>
<evidence type="ECO:0000313" key="16">
    <source>
        <dbReference type="EMBL" id="ABR17945.1"/>
    </source>
</evidence>
<feature type="transmembrane region" description="Helical" evidence="14">
    <location>
        <begin position="59"/>
        <end position="79"/>
    </location>
</feature>
<feature type="transmembrane region" description="Helical" evidence="14">
    <location>
        <begin position="282"/>
        <end position="304"/>
    </location>
</feature>
<keyword evidence="15" id="KW-0732">Signal</keyword>
<dbReference type="PANTHER" id="PTHR12989:SF10">
    <property type="entry name" value="DOL-P-GLC:GLC(2)MAN(9)GLCNAC(2)-PP-DOL ALPHA-1,2-GLUCOSYLTRANSFERASE-RELATED"/>
    <property type="match status" value="1"/>
</dbReference>
<dbReference type="EMBL" id="EF678168">
    <property type="protein sequence ID" value="ABR17945.1"/>
    <property type="molecule type" value="mRNA"/>
</dbReference>
<evidence type="ECO:0000256" key="1">
    <source>
        <dbReference type="ARBA" id="ARBA00004477"/>
    </source>
</evidence>
<comment type="similarity">
    <text evidence="3">Belongs to the ALG10 glucosyltransferase family.</text>
</comment>
<evidence type="ECO:0000256" key="10">
    <source>
        <dbReference type="ARBA" id="ARBA00022989"/>
    </source>
</evidence>
<dbReference type="PIRSF" id="PIRSF028810">
    <property type="entry name" value="Alpha1_2_glucosyltferase_Alg10"/>
    <property type="match status" value="1"/>
</dbReference>
<dbReference type="EC" id="2.4.1.256" evidence="4"/>
<evidence type="ECO:0000256" key="3">
    <source>
        <dbReference type="ARBA" id="ARBA00010600"/>
    </source>
</evidence>
<evidence type="ECO:0000256" key="2">
    <source>
        <dbReference type="ARBA" id="ARBA00004922"/>
    </source>
</evidence>
<comment type="function">
    <text evidence="12">Dol-P-Glc:Glc(2)Man(9)GlcNAc(2)-PP-Dol alpha-1,2-glucosyltransferase that operates in the biosynthetic pathway of dolichol-linked oligosaccharides, the glycan precursors employed in protein asparagine (N)-glycosylation. The assembly of dolichol-linked oligosaccharides begins on the cytosolic side of the endoplasmic reticulum membrane and finishes in its lumen. The sequential addition of sugars to dolichol pyrophosphate produces dolichol-linked oligosaccharides containing fourteen sugars, including two GlcNAcs, nine mannoses and three glucoses. Once assembled, the oligosaccharide is transferred from the lipid to nascent proteins by oligosaccharyltransferases. In the lumen of the endoplasmic reticulum, adds the third and last glucose residue from dolichyl phosphate glucose (Dol-P-Glc) onto the lipid-linked oligosaccharide intermediate Glc(2)Man(9)GlcNAc(2)-PP-Dol to produce Glc(3)Man(9)GlcNAc(2)-PP-Dol.</text>
</comment>
<keyword evidence="11 14" id="KW-0472">Membrane</keyword>
<dbReference type="GO" id="GO:0005789">
    <property type="term" value="C:endoplasmic reticulum membrane"/>
    <property type="evidence" value="ECO:0007669"/>
    <property type="project" value="UniProtKB-SubCell"/>
</dbReference>
<evidence type="ECO:0000256" key="4">
    <source>
        <dbReference type="ARBA" id="ARBA00011967"/>
    </source>
</evidence>
<evidence type="ECO:0000256" key="7">
    <source>
        <dbReference type="ARBA" id="ARBA00022679"/>
    </source>
</evidence>
<dbReference type="AlphaFoldDB" id="B8LQL5"/>
<feature type="signal peptide" evidence="15">
    <location>
        <begin position="1"/>
        <end position="19"/>
    </location>
</feature>
<comment type="catalytic activity">
    <reaction evidence="13">
        <text>an alpha-D-Glc-(1-&gt;3)-alpha-D-Glc-(1-&gt;3)-alpha-D-Man-(1-&gt;2)-alpha-D-Man-(1-&gt;2)-alpha-D-Man-(1-&gt;3)-[alpha-D-Man-(1-&gt;2)-alpha-D-Man-(1-&gt;3)-[alpha-D-Man-(1-&gt;2)-alpha-D-Man-(1-&gt;6)]-alpha-D-Man-(1-&gt;6)]-beta-D-Man-(1-&gt;4)-beta-D-GlcNAc-(1-&gt;4)-alpha-D-GlcNAc-diphospho-di-trans,poly-cis-dolichol + a di-trans,poly-cis-dolichyl beta-D-glucosyl phosphate = a alpha-D-Glc-(1-&gt;2)-alpha-D-Glc-(1-&gt;3)-alpha-D-Glc-(1-&gt;3)-alpha-D-Man-(1-&gt;2)-alpha-D-Man-(1-&gt;2)-alpha-D-Man-(1-&gt;3)-[alpha-D-Man-(1-&gt;2)-alpha-D-Man-(1-&gt;3)-[alpha-D-Man-(1-&gt;2)-alpha-D-Man-(1-&gt;6)]-alpha-D-Man-(1-&gt;6)]-beta-D-Man-(1-&gt;4)-beta-D-GlcNAc-(1-&gt;4)-alpha-D-GlcNAc-diphospho-di-trans,poly-cis-dolichol + a di-trans,poly-cis-dolichyl phosphate + H(+)</text>
        <dbReference type="Rhea" id="RHEA:29543"/>
        <dbReference type="Rhea" id="RHEA-COMP:19498"/>
        <dbReference type="Rhea" id="RHEA-COMP:19502"/>
        <dbReference type="Rhea" id="RHEA-COMP:19512"/>
        <dbReference type="Rhea" id="RHEA-COMP:19522"/>
        <dbReference type="ChEBI" id="CHEBI:15378"/>
        <dbReference type="ChEBI" id="CHEBI:57525"/>
        <dbReference type="ChEBI" id="CHEBI:57683"/>
        <dbReference type="ChEBI" id="CHEBI:132522"/>
        <dbReference type="ChEBI" id="CHEBI:132523"/>
        <dbReference type="EC" id="2.4.1.256"/>
    </reaction>
    <physiologicalReaction direction="left-to-right" evidence="13">
        <dbReference type="Rhea" id="RHEA:29544"/>
    </physiologicalReaction>
</comment>
<dbReference type="PANTHER" id="PTHR12989">
    <property type="entry name" value="ALPHA-1,2-GLUCOSYLTRANSFERASE ALG10"/>
    <property type="match status" value="1"/>
</dbReference>
<evidence type="ECO:0000256" key="11">
    <source>
        <dbReference type="ARBA" id="ARBA00023136"/>
    </source>
</evidence>
<dbReference type="GO" id="GO:0006488">
    <property type="term" value="P:dolichol-linked oligosaccharide biosynthetic process"/>
    <property type="evidence" value="ECO:0007669"/>
    <property type="project" value="InterPro"/>
</dbReference>
<evidence type="ECO:0000256" key="5">
    <source>
        <dbReference type="ARBA" id="ARBA00018512"/>
    </source>
</evidence>
<keyword evidence="7" id="KW-0808">Transferase</keyword>
<protein>
    <recommendedName>
        <fullName evidence="5">Dol-P-Glc:Glc(2)Man(9)GlcNAc(2)-PP-Dol alpha-1,2-glucosyltransferase</fullName>
        <ecNumber evidence="4">2.4.1.256</ecNumber>
    </recommendedName>
</protein>
<organism evidence="16">
    <name type="scientific">Picea sitchensis</name>
    <name type="common">Sitka spruce</name>
    <name type="synonym">Pinus sitchensis</name>
    <dbReference type="NCBI Taxonomy" id="3332"/>
    <lineage>
        <taxon>Eukaryota</taxon>
        <taxon>Viridiplantae</taxon>
        <taxon>Streptophyta</taxon>
        <taxon>Embryophyta</taxon>
        <taxon>Tracheophyta</taxon>
        <taxon>Spermatophyta</taxon>
        <taxon>Pinopsida</taxon>
        <taxon>Pinidae</taxon>
        <taxon>Conifers I</taxon>
        <taxon>Pinales</taxon>
        <taxon>Pinaceae</taxon>
        <taxon>Picea</taxon>
    </lineage>
</organism>
<feature type="transmembrane region" description="Helical" evidence="14">
    <location>
        <begin position="324"/>
        <end position="348"/>
    </location>
</feature>
<evidence type="ECO:0000256" key="12">
    <source>
        <dbReference type="ARBA" id="ARBA00044727"/>
    </source>
</evidence>
<dbReference type="Pfam" id="PF04922">
    <property type="entry name" value="DIE2_ALG10"/>
    <property type="match status" value="1"/>
</dbReference>
<dbReference type="OMA" id="FPINWNT"/>
<evidence type="ECO:0000256" key="15">
    <source>
        <dbReference type="SAM" id="SignalP"/>
    </source>
</evidence>
<keyword evidence="8 14" id="KW-0812">Transmembrane</keyword>
<dbReference type="CAZy" id="GT59">
    <property type="family name" value="Glycosyltransferase Family 59"/>
</dbReference>